<gene>
    <name evidence="1" type="ORF">MgSA37_04185</name>
</gene>
<sequence length="81" mass="8941">MTTKLTLTLEGDVILSAKKYARKNGKSLSGIVENYLKTIASATDTDVTLSPKVSRLMGAIKLPEDFDHKKELGNILTQKYK</sequence>
<dbReference type="RefSeq" id="WP_096354530.1">
    <property type="nucleotide sequence ID" value="NZ_AP017313.1"/>
</dbReference>
<reference evidence="1 2" key="1">
    <citation type="submission" date="2015-12" db="EMBL/GenBank/DDBJ databases">
        <title>Genome sequence of Mucilaginibacter gotjawali.</title>
        <authorList>
            <person name="Lee J.S."/>
            <person name="Lee K.C."/>
            <person name="Kim K.K."/>
            <person name="Lee B.W."/>
        </authorList>
    </citation>
    <scope>NUCLEOTIDE SEQUENCE [LARGE SCALE GENOMIC DNA]</scope>
    <source>
        <strain evidence="1 2">SA3-7</strain>
    </source>
</reference>
<keyword evidence="2" id="KW-1185">Reference proteome</keyword>
<dbReference type="KEGG" id="mgot:MgSA37_04185"/>
<organism evidence="1 2">
    <name type="scientific">Mucilaginibacter gotjawali</name>
    <dbReference type="NCBI Taxonomy" id="1550579"/>
    <lineage>
        <taxon>Bacteria</taxon>
        <taxon>Pseudomonadati</taxon>
        <taxon>Bacteroidota</taxon>
        <taxon>Sphingobacteriia</taxon>
        <taxon>Sphingobacteriales</taxon>
        <taxon>Sphingobacteriaceae</taxon>
        <taxon>Mucilaginibacter</taxon>
    </lineage>
</organism>
<name>A0A110B496_9SPHI</name>
<protein>
    <submittedName>
        <fullName evidence="1">Uncharacterized protein</fullName>
    </submittedName>
</protein>
<evidence type="ECO:0000313" key="1">
    <source>
        <dbReference type="EMBL" id="BAU55993.1"/>
    </source>
</evidence>
<dbReference type="Proteomes" id="UP000218263">
    <property type="component" value="Chromosome"/>
</dbReference>
<dbReference type="Pfam" id="PF19891">
    <property type="entry name" value="DUF6364"/>
    <property type="match status" value="1"/>
</dbReference>
<dbReference type="AlphaFoldDB" id="A0A110B496"/>
<accession>A0A110B496</accession>
<proteinExistence type="predicted"/>
<dbReference type="OrthoDB" id="6198066at2"/>
<evidence type="ECO:0000313" key="2">
    <source>
        <dbReference type="Proteomes" id="UP000218263"/>
    </source>
</evidence>
<dbReference type="EMBL" id="AP017313">
    <property type="protein sequence ID" value="BAU55993.1"/>
    <property type="molecule type" value="Genomic_DNA"/>
</dbReference>
<dbReference type="InterPro" id="IPR045944">
    <property type="entry name" value="DUF6364"/>
</dbReference>